<sequence length="253" mass="28054">MAVASLVDEIINGKGYVVIPDLLSTAEAELARSTVLKLLEDERERGQILSEGQRERVYGLVYKGDIFELMVQHPIAIEIVEAIVGTDMTLGGFSAHILHPGATSMGIHVDYPYWAMQPPFPTYPALEVQAIWMVEDFTTENGAPVFAPGSQKLGNLPNFEHFSKTAEKITGKAGSLVLSHGLCWHDTSVNSTQKPRVSILGNYAPKFVRPLEDPLHGLQQEVVDRATPKLKQLLGYEFKSALFKDIQKLRTQR</sequence>
<proteinExistence type="predicted"/>
<evidence type="ECO:0008006" key="3">
    <source>
        <dbReference type="Google" id="ProtNLM"/>
    </source>
</evidence>
<organism evidence="1 2">
    <name type="scientific">Chroococcidiopsis cubana SAG 39.79</name>
    <dbReference type="NCBI Taxonomy" id="388085"/>
    <lineage>
        <taxon>Bacteria</taxon>
        <taxon>Bacillati</taxon>
        <taxon>Cyanobacteriota</taxon>
        <taxon>Cyanophyceae</taxon>
        <taxon>Chroococcidiopsidales</taxon>
        <taxon>Chroococcidiopsidaceae</taxon>
        <taxon>Chroococcidiopsis</taxon>
    </lineage>
</organism>
<reference evidence="1 2" key="1">
    <citation type="journal article" date="2019" name="Genome Biol. Evol.">
        <title>Day and night: Metabolic profiles and evolutionary relationships of six axenic non-marine cyanobacteria.</title>
        <authorList>
            <person name="Will S.E."/>
            <person name="Henke P."/>
            <person name="Boedeker C."/>
            <person name="Huang S."/>
            <person name="Brinkmann H."/>
            <person name="Rohde M."/>
            <person name="Jarek M."/>
            <person name="Friedl T."/>
            <person name="Seufert S."/>
            <person name="Schumacher M."/>
            <person name="Overmann J."/>
            <person name="Neumann-Schaal M."/>
            <person name="Petersen J."/>
        </authorList>
    </citation>
    <scope>NUCLEOTIDE SEQUENCE [LARGE SCALE GENOMIC DNA]</scope>
    <source>
        <strain evidence="1 2">SAG 39.79</strain>
    </source>
</reference>
<dbReference type="AlphaFoldDB" id="A0AB37UEJ2"/>
<dbReference type="PANTHER" id="PTHR20883">
    <property type="entry name" value="PHYTANOYL-COA DIOXYGENASE DOMAIN CONTAINING 1"/>
    <property type="match status" value="1"/>
</dbReference>
<gene>
    <name evidence="1" type="ORF">DSM107010_46870</name>
</gene>
<dbReference type="EMBL" id="RSCK01000052">
    <property type="protein sequence ID" value="RUT08698.1"/>
    <property type="molecule type" value="Genomic_DNA"/>
</dbReference>
<comment type="caution">
    <text evidence="1">The sequence shown here is derived from an EMBL/GenBank/DDBJ whole genome shotgun (WGS) entry which is preliminary data.</text>
</comment>
<protein>
    <recommendedName>
        <fullName evidence="3">Phytanoyl-CoA dioxygenase</fullName>
    </recommendedName>
</protein>
<accession>A0AB37UEJ2</accession>
<dbReference type="Gene3D" id="2.60.120.620">
    <property type="entry name" value="q2cbj1_9rhob like domain"/>
    <property type="match status" value="1"/>
</dbReference>
<dbReference type="RefSeq" id="WP_106168280.1">
    <property type="nucleotide sequence ID" value="NZ_JAVKZF010000002.1"/>
</dbReference>
<evidence type="ECO:0000313" key="2">
    <source>
        <dbReference type="Proteomes" id="UP000282574"/>
    </source>
</evidence>
<dbReference type="GO" id="GO:0016706">
    <property type="term" value="F:2-oxoglutarate-dependent dioxygenase activity"/>
    <property type="evidence" value="ECO:0007669"/>
    <property type="project" value="UniProtKB-ARBA"/>
</dbReference>
<dbReference type="Proteomes" id="UP000282574">
    <property type="component" value="Unassembled WGS sequence"/>
</dbReference>
<dbReference type="GO" id="GO:0005506">
    <property type="term" value="F:iron ion binding"/>
    <property type="evidence" value="ECO:0007669"/>
    <property type="project" value="UniProtKB-ARBA"/>
</dbReference>
<keyword evidence="2" id="KW-1185">Reference proteome</keyword>
<dbReference type="InterPro" id="IPR008775">
    <property type="entry name" value="Phytyl_CoA_dOase-like"/>
</dbReference>
<dbReference type="SUPFAM" id="SSF51197">
    <property type="entry name" value="Clavaminate synthase-like"/>
    <property type="match status" value="1"/>
</dbReference>
<dbReference type="PANTHER" id="PTHR20883:SF48">
    <property type="entry name" value="ECTOINE DIOXYGENASE"/>
    <property type="match status" value="1"/>
</dbReference>
<dbReference type="Pfam" id="PF05721">
    <property type="entry name" value="PhyH"/>
    <property type="match status" value="1"/>
</dbReference>
<evidence type="ECO:0000313" key="1">
    <source>
        <dbReference type="EMBL" id="RUT08698.1"/>
    </source>
</evidence>
<name>A0AB37UEJ2_9CYAN</name>